<dbReference type="PANTHER" id="PTHR30055:SF151">
    <property type="entry name" value="TRANSCRIPTIONAL REGULATORY PROTEIN"/>
    <property type="match status" value="1"/>
</dbReference>
<keyword evidence="1" id="KW-0805">Transcription regulation</keyword>
<comment type="caution">
    <text evidence="6">The sequence shown here is derived from an EMBL/GenBank/DDBJ whole genome shotgun (WGS) entry which is preliminary data.</text>
</comment>
<dbReference type="Gene3D" id="1.10.10.60">
    <property type="entry name" value="Homeodomain-like"/>
    <property type="match status" value="1"/>
</dbReference>
<dbReference type="GO" id="GO:0003700">
    <property type="term" value="F:DNA-binding transcription factor activity"/>
    <property type="evidence" value="ECO:0007669"/>
    <property type="project" value="TreeGrafter"/>
</dbReference>
<evidence type="ECO:0000256" key="3">
    <source>
        <dbReference type="ARBA" id="ARBA00023163"/>
    </source>
</evidence>
<accession>A0A316TD09</accession>
<dbReference type="PROSITE" id="PS01081">
    <property type="entry name" value="HTH_TETR_1"/>
    <property type="match status" value="1"/>
</dbReference>
<dbReference type="Proteomes" id="UP000245507">
    <property type="component" value="Unassembled WGS sequence"/>
</dbReference>
<dbReference type="SUPFAM" id="SSF48498">
    <property type="entry name" value="Tetracyclin repressor-like, C-terminal domain"/>
    <property type="match status" value="1"/>
</dbReference>
<proteinExistence type="predicted"/>
<dbReference type="InterPro" id="IPR009057">
    <property type="entry name" value="Homeodomain-like_sf"/>
</dbReference>
<dbReference type="SUPFAM" id="SSF46689">
    <property type="entry name" value="Homeodomain-like"/>
    <property type="match status" value="1"/>
</dbReference>
<dbReference type="Pfam" id="PF00440">
    <property type="entry name" value="TetR_N"/>
    <property type="match status" value="1"/>
</dbReference>
<dbReference type="InterPro" id="IPR023772">
    <property type="entry name" value="DNA-bd_HTH_TetR-type_CS"/>
</dbReference>
<evidence type="ECO:0000256" key="1">
    <source>
        <dbReference type="ARBA" id="ARBA00023015"/>
    </source>
</evidence>
<keyword evidence="2 4" id="KW-0238">DNA-binding</keyword>
<evidence type="ECO:0000313" key="7">
    <source>
        <dbReference type="Proteomes" id="UP000245507"/>
    </source>
</evidence>
<dbReference type="PROSITE" id="PS50977">
    <property type="entry name" value="HTH_TETR_2"/>
    <property type="match status" value="1"/>
</dbReference>
<evidence type="ECO:0000256" key="2">
    <source>
        <dbReference type="ARBA" id="ARBA00023125"/>
    </source>
</evidence>
<dbReference type="OrthoDB" id="3819648at2"/>
<gene>
    <name evidence="6" type="ORF">DJ010_20845</name>
</gene>
<dbReference type="InterPro" id="IPR050109">
    <property type="entry name" value="HTH-type_TetR-like_transc_reg"/>
</dbReference>
<dbReference type="RefSeq" id="WP_109697384.1">
    <property type="nucleotide sequence ID" value="NZ_QGDD01000013.1"/>
</dbReference>
<dbReference type="InterPro" id="IPR001647">
    <property type="entry name" value="HTH_TetR"/>
</dbReference>
<evidence type="ECO:0000313" key="6">
    <source>
        <dbReference type="EMBL" id="PWN00909.1"/>
    </source>
</evidence>
<dbReference type="GO" id="GO:0000976">
    <property type="term" value="F:transcription cis-regulatory region binding"/>
    <property type="evidence" value="ECO:0007669"/>
    <property type="project" value="TreeGrafter"/>
</dbReference>
<keyword evidence="3" id="KW-0804">Transcription</keyword>
<organism evidence="6 7">
    <name type="scientific">Nocardioides silvaticus</name>
    <dbReference type="NCBI Taxonomy" id="2201891"/>
    <lineage>
        <taxon>Bacteria</taxon>
        <taxon>Bacillati</taxon>
        <taxon>Actinomycetota</taxon>
        <taxon>Actinomycetes</taxon>
        <taxon>Propionibacteriales</taxon>
        <taxon>Nocardioidaceae</taxon>
        <taxon>Nocardioides</taxon>
    </lineage>
</organism>
<feature type="DNA-binding region" description="H-T-H motif" evidence="4">
    <location>
        <begin position="25"/>
        <end position="44"/>
    </location>
</feature>
<keyword evidence="7" id="KW-1185">Reference proteome</keyword>
<evidence type="ECO:0000259" key="5">
    <source>
        <dbReference type="PROSITE" id="PS50977"/>
    </source>
</evidence>
<feature type="domain" description="HTH tetR-type" evidence="5">
    <location>
        <begin position="2"/>
        <end position="62"/>
    </location>
</feature>
<dbReference type="InterPro" id="IPR036271">
    <property type="entry name" value="Tet_transcr_reg_TetR-rel_C_sf"/>
</dbReference>
<dbReference type="EMBL" id="QGDD01000013">
    <property type="protein sequence ID" value="PWN00909.1"/>
    <property type="molecule type" value="Genomic_DNA"/>
</dbReference>
<name>A0A316TD09_9ACTN</name>
<dbReference type="Gene3D" id="1.10.357.10">
    <property type="entry name" value="Tetracycline Repressor, domain 2"/>
    <property type="match status" value="1"/>
</dbReference>
<dbReference type="PANTHER" id="PTHR30055">
    <property type="entry name" value="HTH-TYPE TRANSCRIPTIONAL REGULATOR RUTR"/>
    <property type="match status" value="1"/>
</dbReference>
<dbReference type="PRINTS" id="PR00455">
    <property type="entry name" value="HTHTETR"/>
</dbReference>
<evidence type="ECO:0000256" key="4">
    <source>
        <dbReference type="PROSITE-ProRule" id="PRU00335"/>
    </source>
</evidence>
<dbReference type="AlphaFoldDB" id="A0A316TD09"/>
<reference evidence="6 7" key="1">
    <citation type="submission" date="2018-05" db="EMBL/GenBank/DDBJ databases">
        <title>Nocardioides silvaticus genome.</title>
        <authorList>
            <person name="Li C."/>
            <person name="Wang G."/>
        </authorList>
    </citation>
    <scope>NUCLEOTIDE SEQUENCE [LARGE SCALE GENOMIC DNA]</scope>
    <source>
        <strain evidence="6 7">CCTCC AB 2018079</strain>
    </source>
</reference>
<protein>
    <submittedName>
        <fullName evidence="6">TetR family transcriptional regulator</fullName>
    </submittedName>
</protein>
<sequence>MRYRRSDVVERAIAVLDETGLEDLSMRRIAADLGVQVGALYHHFDNKAALLAAVAEEILRRGRRPAEIAAWDAELQLLCVELRDAMRRHRDGAALISRVHRSDAGALELPLRSALERGGADAEIARLGARTLVRFVLSHEDDSDRDFAAGLGLLLDGLRHRRGSMETQH</sequence>